<proteinExistence type="predicted"/>
<evidence type="ECO:0000313" key="2">
    <source>
        <dbReference type="EMBL" id="QQZ49527.1"/>
    </source>
</evidence>
<dbReference type="EMBL" id="CP068570">
    <property type="protein sequence ID" value="QQZ49527.1"/>
    <property type="molecule type" value="Genomic_DNA"/>
</dbReference>
<organism evidence="2">
    <name type="scientific">Phenylobacterium glaciei</name>
    <dbReference type="NCBI Taxonomy" id="2803784"/>
    <lineage>
        <taxon>Bacteria</taxon>
        <taxon>Pseudomonadati</taxon>
        <taxon>Pseudomonadota</taxon>
        <taxon>Alphaproteobacteria</taxon>
        <taxon>Caulobacterales</taxon>
        <taxon>Caulobacteraceae</taxon>
        <taxon>Phenylobacterium</taxon>
    </lineage>
</organism>
<dbReference type="AlphaFoldDB" id="A0A974P237"/>
<gene>
    <name evidence="2" type="ORF">JKL49_21580</name>
</gene>
<reference evidence="2" key="1">
    <citation type="submission" date="2021-01" db="EMBL/GenBank/DDBJ databases">
        <title>Genome sequence of Phenylobacterium sp. 20VBR1 isolated from a valley glaceir, Ny-Alesund, Svalbard.</title>
        <authorList>
            <person name="Thomas F.A."/>
            <person name="Krishnan K.P."/>
            <person name="Sinha R.K."/>
        </authorList>
    </citation>
    <scope>NUCLEOTIDE SEQUENCE</scope>
    <source>
        <strain evidence="2">20VBR1</strain>
    </source>
</reference>
<feature type="compositionally biased region" description="Basic and acidic residues" evidence="1">
    <location>
        <begin position="68"/>
        <end position="78"/>
    </location>
</feature>
<feature type="compositionally biased region" description="Pro residues" evidence="1">
    <location>
        <begin position="80"/>
        <end position="130"/>
    </location>
</feature>
<sequence length="136" mass="13699">MTAPLNASTLQPAAATGAVTGLFGAASQGPMAGFEALLTAFFGNQGAGEPILGADGKPVSKTAAGAAKEAKTAKDGKAAPRPPTPPRPPPTPRSWPPCWPSPSPRRSPSRPPLSPMMRPPAAARPPPRPLPATSRG</sequence>
<name>A0A974P237_9CAUL</name>
<accession>A0A974P237</accession>
<feature type="region of interest" description="Disordered" evidence="1">
    <location>
        <begin position="45"/>
        <end position="136"/>
    </location>
</feature>
<evidence type="ECO:0000256" key="1">
    <source>
        <dbReference type="SAM" id="MobiDB-lite"/>
    </source>
</evidence>
<protein>
    <submittedName>
        <fullName evidence="2">Uncharacterized protein</fullName>
    </submittedName>
</protein>